<dbReference type="EMBL" id="MIGA01000001">
    <property type="protein sequence ID" value="OSY48326.1"/>
    <property type="molecule type" value="Genomic_DNA"/>
</dbReference>
<gene>
    <name evidence="2" type="ORF">BG653_00203</name>
    <name evidence="3" type="ORF">CP981_34520</name>
</gene>
<dbReference type="EMBL" id="CP023691">
    <property type="protein sequence ID" value="QEV56042.1"/>
    <property type="molecule type" value="Genomic_DNA"/>
</dbReference>
<dbReference type="KEGG" id="spla:CP981_34520"/>
<dbReference type="Gene3D" id="1.10.1200.10">
    <property type="entry name" value="ACP-like"/>
    <property type="match status" value="1"/>
</dbReference>
<reference evidence="3 5" key="2">
    <citation type="submission" date="2017-09" db="EMBL/GenBank/DDBJ databases">
        <authorList>
            <person name="Lee N."/>
            <person name="Cho B.-K."/>
        </authorList>
    </citation>
    <scope>NUCLEOTIDE SEQUENCE [LARGE SCALE GENOMIC DNA]</scope>
    <source>
        <strain evidence="3 5">ATCC 23948</strain>
    </source>
</reference>
<evidence type="ECO:0000313" key="4">
    <source>
        <dbReference type="Proteomes" id="UP000194225"/>
    </source>
</evidence>
<evidence type="ECO:0000313" key="3">
    <source>
        <dbReference type="EMBL" id="QEV56042.1"/>
    </source>
</evidence>
<dbReference type="PROSITE" id="PS50075">
    <property type="entry name" value="CARRIER"/>
    <property type="match status" value="1"/>
</dbReference>
<evidence type="ECO:0000313" key="2">
    <source>
        <dbReference type="EMBL" id="OSY48326.1"/>
    </source>
</evidence>
<dbReference type="GeneID" id="90928342"/>
<dbReference type="InterPro" id="IPR009081">
    <property type="entry name" value="PP-bd_ACP"/>
</dbReference>
<reference evidence="2 4" key="1">
    <citation type="submission" date="2016-09" db="EMBL/GenBank/DDBJ databases">
        <title>Streptomyces platensis DSM40041, a candidate organism with high potential of specific P450 cytochromes.</title>
        <authorList>
            <person name="Grumaz C."/>
            <person name="Vainshtein Y."/>
            <person name="Kirstahler P."/>
            <person name="Sohn K."/>
        </authorList>
    </citation>
    <scope>NUCLEOTIDE SEQUENCE [LARGE SCALE GENOMIC DNA]</scope>
    <source>
        <strain evidence="2 4">DSM 40041</strain>
    </source>
</reference>
<evidence type="ECO:0000313" key="5">
    <source>
        <dbReference type="Proteomes" id="UP000325458"/>
    </source>
</evidence>
<evidence type="ECO:0000259" key="1">
    <source>
        <dbReference type="PROSITE" id="PS50075"/>
    </source>
</evidence>
<dbReference type="RefSeq" id="WP_085922256.1">
    <property type="nucleotide sequence ID" value="NZ_BAABSS010000001.1"/>
</dbReference>
<organism evidence="3 5">
    <name type="scientific">Streptomyces platensis</name>
    <dbReference type="NCBI Taxonomy" id="58346"/>
    <lineage>
        <taxon>Bacteria</taxon>
        <taxon>Bacillati</taxon>
        <taxon>Actinomycetota</taxon>
        <taxon>Actinomycetes</taxon>
        <taxon>Kitasatosporales</taxon>
        <taxon>Streptomycetaceae</taxon>
        <taxon>Streptomyces</taxon>
    </lineage>
</organism>
<dbReference type="InterPro" id="IPR036736">
    <property type="entry name" value="ACP-like_sf"/>
</dbReference>
<protein>
    <submittedName>
        <fullName evidence="2 3">Acyl carrier protein</fullName>
    </submittedName>
</protein>
<name>A0AAE6TQH3_STRPT</name>
<proteinExistence type="predicted"/>
<dbReference type="SUPFAM" id="SSF47336">
    <property type="entry name" value="ACP-like"/>
    <property type="match status" value="1"/>
</dbReference>
<dbReference type="Proteomes" id="UP000194225">
    <property type="component" value="Unassembled WGS sequence"/>
</dbReference>
<feature type="domain" description="Carrier" evidence="1">
    <location>
        <begin position="3"/>
        <end position="81"/>
    </location>
</feature>
<keyword evidence="4" id="KW-1185">Reference proteome</keyword>
<dbReference type="Proteomes" id="UP000325458">
    <property type="component" value="Chromosome"/>
</dbReference>
<accession>A0AAE6TQH3</accession>
<dbReference type="Pfam" id="PF00550">
    <property type="entry name" value="PP-binding"/>
    <property type="match status" value="1"/>
</dbReference>
<dbReference type="AlphaFoldDB" id="A0AAE6TQH3"/>
<sequence>MTSLTLDDLLTLLRECAGEDESVDLDGDVLDLPFDNLGYDSLALLNTVGRIERDYGVRLGDDALESAGTPRELIEMTNAALAGSRRPAPGAAREK</sequence>